<reference evidence="13 16" key="3">
    <citation type="submission" date="2020-10" db="EMBL/GenBank/DDBJ databases">
        <title>Ca. Dormibacterota MAGs.</title>
        <authorList>
            <person name="Montgomery K."/>
        </authorList>
    </citation>
    <scope>NUCLEOTIDE SEQUENCE [LARGE SCALE GENOMIC DNA]</scope>
    <source>
        <strain evidence="13">SC8812_S17_18</strain>
    </source>
</reference>
<dbReference type="GO" id="GO:0005737">
    <property type="term" value="C:cytoplasm"/>
    <property type="evidence" value="ECO:0007669"/>
    <property type="project" value="UniProtKB-SubCell"/>
</dbReference>
<dbReference type="Proteomes" id="UP000606991">
    <property type="component" value="Unassembled WGS sequence"/>
</dbReference>
<dbReference type="Pfam" id="PF00156">
    <property type="entry name" value="Pribosyltran"/>
    <property type="match status" value="1"/>
</dbReference>
<organism evidence="14 15">
    <name type="scientific">Candidatus Aeolococcus gillhamiae</name>
    <dbReference type="NCBI Taxonomy" id="3127015"/>
    <lineage>
        <taxon>Bacteria</taxon>
        <taxon>Bacillati</taxon>
        <taxon>Candidatus Dormiibacterota</taxon>
        <taxon>Candidatus Dormibacteria</taxon>
        <taxon>Candidatus Aeolococcales</taxon>
        <taxon>Candidatus Aeolococcaceae</taxon>
        <taxon>Candidatus Aeolococcus</taxon>
    </lineage>
</organism>
<sequence>MPPRGSDPLSTGPGEPLVSRITSALRVVPDFPRPGIVFRDITTVIRDPQLFGEAVEALAAACADTAVDVVVGIEARGFVLGGALAYVLGAGFVPVRKQGRLPAAVESVAYSLEYGEAVLEMHIDAIQRGQKVVIADDLLATGGTASATIDLVERTGASVSRLLFLIELIGLGGSAQLHAHPHTSLITL</sequence>
<keyword evidence="10 11" id="KW-0660">Purine salvage</keyword>
<dbReference type="Proteomes" id="UP000248724">
    <property type="component" value="Unassembled WGS sequence"/>
</dbReference>
<dbReference type="InterPro" id="IPR029057">
    <property type="entry name" value="PRTase-like"/>
</dbReference>
<accession>A0A2W5Z5A1</accession>
<evidence type="ECO:0000256" key="1">
    <source>
        <dbReference type="ARBA" id="ARBA00000868"/>
    </source>
</evidence>
<comment type="subcellular location">
    <subcellularLocation>
        <location evidence="3 11">Cytoplasm</location>
    </subcellularLocation>
</comment>
<comment type="similarity">
    <text evidence="5 11">Belongs to the purine/pyrimidine phosphoribosyltransferase family.</text>
</comment>
<dbReference type="GO" id="GO:0003999">
    <property type="term" value="F:adenine phosphoribosyltransferase activity"/>
    <property type="evidence" value="ECO:0007669"/>
    <property type="project" value="UniProtKB-UniRule"/>
</dbReference>
<reference evidence="14 15" key="1">
    <citation type="journal article" date="2017" name="Nature">
        <title>Atmospheric trace gases support primary production in Antarctic desert surface soil.</title>
        <authorList>
            <person name="Ji M."/>
            <person name="Greening C."/>
            <person name="Vanwonterghem I."/>
            <person name="Carere C.R."/>
            <person name="Bay S.K."/>
            <person name="Steen J.A."/>
            <person name="Montgomery K."/>
            <person name="Lines T."/>
            <person name="Beardall J."/>
            <person name="van Dorst J."/>
            <person name="Snape I."/>
            <person name="Stott M.B."/>
            <person name="Hugenholtz P."/>
            <person name="Ferrari B.C."/>
        </authorList>
    </citation>
    <scope>NUCLEOTIDE SEQUENCE [LARGE SCALE GENOMIC DNA]</scope>
    <source>
        <strain evidence="14">RRmetagenome_bin12</strain>
    </source>
</reference>
<reference evidence="14" key="2">
    <citation type="submission" date="2018-05" db="EMBL/GenBank/DDBJ databases">
        <authorList>
            <person name="Ferrari B."/>
        </authorList>
    </citation>
    <scope>NUCLEOTIDE SEQUENCE</scope>
    <source>
        <strain evidence="14">RRmetagenome_bin12</strain>
    </source>
</reference>
<evidence type="ECO:0000256" key="2">
    <source>
        <dbReference type="ARBA" id="ARBA00003968"/>
    </source>
</evidence>
<evidence type="ECO:0000313" key="15">
    <source>
        <dbReference type="Proteomes" id="UP000248724"/>
    </source>
</evidence>
<dbReference type="NCBIfam" id="NF002636">
    <property type="entry name" value="PRK02304.1-5"/>
    <property type="match status" value="1"/>
</dbReference>
<comment type="caution">
    <text evidence="14">The sequence shown here is derived from an EMBL/GenBank/DDBJ whole genome shotgun (WGS) entry which is preliminary data.</text>
</comment>
<comment type="pathway">
    <text evidence="4 11">Purine metabolism; AMP biosynthesis via salvage pathway; AMP from adenine: step 1/1.</text>
</comment>
<dbReference type="GO" id="GO:0044209">
    <property type="term" value="P:AMP salvage"/>
    <property type="evidence" value="ECO:0007669"/>
    <property type="project" value="UniProtKB-UniRule"/>
</dbReference>
<comment type="function">
    <text evidence="2 11">Catalyzes a salvage reaction resulting in the formation of AMP, that is energically less costly than de novo synthesis.</text>
</comment>
<feature type="domain" description="Phosphoribosyltransferase" evidence="12">
    <location>
        <begin position="47"/>
        <end position="159"/>
    </location>
</feature>
<evidence type="ECO:0000256" key="11">
    <source>
        <dbReference type="HAMAP-Rule" id="MF_00004"/>
    </source>
</evidence>
<evidence type="ECO:0000256" key="9">
    <source>
        <dbReference type="ARBA" id="ARBA00022679"/>
    </source>
</evidence>
<protein>
    <recommendedName>
        <fullName evidence="6 11">Adenine phosphoribosyltransferase</fullName>
        <shortName evidence="11">APRT</shortName>
        <ecNumber evidence="6 11">2.4.2.7</ecNumber>
    </recommendedName>
</protein>
<evidence type="ECO:0000313" key="13">
    <source>
        <dbReference type="EMBL" id="MBJ7594983.1"/>
    </source>
</evidence>
<keyword evidence="8 11" id="KW-0328">Glycosyltransferase</keyword>
<dbReference type="EC" id="2.4.2.7" evidence="6 11"/>
<dbReference type="FunFam" id="3.40.50.2020:FF:000021">
    <property type="entry name" value="Adenine phosphoribosyltransferase"/>
    <property type="match status" value="1"/>
</dbReference>
<evidence type="ECO:0000256" key="6">
    <source>
        <dbReference type="ARBA" id="ARBA00011893"/>
    </source>
</evidence>
<evidence type="ECO:0000313" key="14">
    <source>
        <dbReference type="EMBL" id="PZR80470.1"/>
    </source>
</evidence>
<evidence type="ECO:0000256" key="8">
    <source>
        <dbReference type="ARBA" id="ARBA00022676"/>
    </source>
</evidence>
<accession>A0A934K3L4</accession>
<dbReference type="GO" id="GO:0016208">
    <property type="term" value="F:AMP binding"/>
    <property type="evidence" value="ECO:0007669"/>
    <property type="project" value="TreeGrafter"/>
</dbReference>
<keyword evidence="9 11" id="KW-0808">Transferase</keyword>
<dbReference type="PANTHER" id="PTHR32315">
    <property type="entry name" value="ADENINE PHOSPHORIBOSYLTRANSFERASE"/>
    <property type="match status" value="1"/>
</dbReference>
<dbReference type="RefSeq" id="WP_337311674.1">
    <property type="nucleotide sequence ID" value="NZ_JAEKNS010000094.1"/>
</dbReference>
<evidence type="ECO:0000256" key="7">
    <source>
        <dbReference type="ARBA" id="ARBA00022490"/>
    </source>
</evidence>
<dbReference type="SUPFAM" id="SSF53271">
    <property type="entry name" value="PRTase-like"/>
    <property type="match status" value="1"/>
</dbReference>
<dbReference type="EMBL" id="JAEKNS010000094">
    <property type="protein sequence ID" value="MBJ7594983.1"/>
    <property type="molecule type" value="Genomic_DNA"/>
</dbReference>
<evidence type="ECO:0000259" key="12">
    <source>
        <dbReference type="Pfam" id="PF00156"/>
    </source>
</evidence>
<name>A0A2W5Z5A1_9BACT</name>
<dbReference type="InterPro" id="IPR005764">
    <property type="entry name" value="Ade_phspho_trans"/>
</dbReference>
<dbReference type="NCBIfam" id="NF002634">
    <property type="entry name" value="PRK02304.1-3"/>
    <property type="match status" value="1"/>
</dbReference>
<dbReference type="PANTHER" id="PTHR32315:SF3">
    <property type="entry name" value="ADENINE PHOSPHORIBOSYLTRANSFERASE"/>
    <property type="match status" value="1"/>
</dbReference>
<evidence type="ECO:0000313" key="16">
    <source>
        <dbReference type="Proteomes" id="UP000606991"/>
    </source>
</evidence>
<dbReference type="CDD" id="cd06223">
    <property type="entry name" value="PRTases_typeI"/>
    <property type="match status" value="1"/>
</dbReference>
<dbReference type="NCBIfam" id="TIGR01090">
    <property type="entry name" value="apt"/>
    <property type="match status" value="1"/>
</dbReference>
<dbReference type="GO" id="GO:0006168">
    <property type="term" value="P:adenine salvage"/>
    <property type="evidence" value="ECO:0007669"/>
    <property type="project" value="InterPro"/>
</dbReference>
<dbReference type="AlphaFoldDB" id="A0A2W5Z5A1"/>
<keyword evidence="7 11" id="KW-0963">Cytoplasm</keyword>
<evidence type="ECO:0000256" key="4">
    <source>
        <dbReference type="ARBA" id="ARBA00004659"/>
    </source>
</evidence>
<proteinExistence type="inferred from homology"/>
<dbReference type="UniPathway" id="UPA00588">
    <property type="reaction ID" value="UER00646"/>
</dbReference>
<dbReference type="HAMAP" id="MF_00004">
    <property type="entry name" value="Aden_phosphoribosyltr"/>
    <property type="match status" value="1"/>
</dbReference>
<dbReference type="InterPro" id="IPR050054">
    <property type="entry name" value="UPRTase/APRTase"/>
</dbReference>
<evidence type="ECO:0000256" key="5">
    <source>
        <dbReference type="ARBA" id="ARBA00008391"/>
    </source>
</evidence>
<comment type="catalytic activity">
    <reaction evidence="1 11">
        <text>AMP + diphosphate = 5-phospho-alpha-D-ribose 1-diphosphate + adenine</text>
        <dbReference type="Rhea" id="RHEA:16609"/>
        <dbReference type="ChEBI" id="CHEBI:16708"/>
        <dbReference type="ChEBI" id="CHEBI:33019"/>
        <dbReference type="ChEBI" id="CHEBI:58017"/>
        <dbReference type="ChEBI" id="CHEBI:456215"/>
        <dbReference type="EC" id="2.4.2.7"/>
    </reaction>
</comment>
<dbReference type="InterPro" id="IPR000836">
    <property type="entry name" value="PRTase_dom"/>
</dbReference>
<evidence type="ECO:0000256" key="10">
    <source>
        <dbReference type="ARBA" id="ARBA00022726"/>
    </source>
</evidence>
<dbReference type="GO" id="GO:0006166">
    <property type="term" value="P:purine ribonucleoside salvage"/>
    <property type="evidence" value="ECO:0007669"/>
    <property type="project" value="UniProtKB-UniRule"/>
</dbReference>
<dbReference type="EMBL" id="QHBU01000151">
    <property type="protein sequence ID" value="PZR80470.1"/>
    <property type="molecule type" value="Genomic_DNA"/>
</dbReference>
<comment type="subunit">
    <text evidence="11">Homodimer.</text>
</comment>
<dbReference type="Gene3D" id="3.40.50.2020">
    <property type="match status" value="1"/>
</dbReference>
<evidence type="ECO:0000256" key="3">
    <source>
        <dbReference type="ARBA" id="ARBA00004496"/>
    </source>
</evidence>
<gene>
    <name evidence="11" type="primary">apt</name>
    <name evidence="14" type="ORF">DLM65_07905</name>
    <name evidence="13" type="ORF">JF886_09020</name>
</gene>
<dbReference type="GO" id="GO:0002055">
    <property type="term" value="F:adenine binding"/>
    <property type="evidence" value="ECO:0007669"/>
    <property type="project" value="TreeGrafter"/>
</dbReference>